<dbReference type="KEGG" id="haer:DU502_13850"/>
<feature type="transmembrane region" description="Helical" evidence="1">
    <location>
        <begin position="44"/>
        <end position="66"/>
    </location>
</feature>
<keyword evidence="1" id="KW-0812">Transmembrane</keyword>
<gene>
    <name evidence="3" type="ORF">ATH50_1604</name>
    <name evidence="2" type="ORF">DU502_13850</name>
</gene>
<dbReference type="Proteomes" id="UP000277326">
    <property type="component" value="Unassembled WGS sequence"/>
</dbReference>
<reference evidence="2 5" key="2">
    <citation type="submission" date="2018-07" db="EMBL/GenBank/DDBJ databases">
        <title>Genome sequences of Haloplanus aerogenes JCM 16430T.</title>
        <authorList>
            <person name="Kim Y.B."/>
            <person name="Roh S.W."/>
        </authorList>
    </citation>
    <scope>NUCLEOTIDE SEQUENCE [LARGE SCALE GENOMIC DNA]</scope>
    <source>
        <strain evidence="2 5">JCM 16430</strain>
    </source>
</reference>
<protein>
    <submittedName>
        <fullName evidence="3">Uncharacterized protein</fullName>
    </submittedName>
</protein>
<dbReference type="EMBL" id="REFS01000003">
    <property type="protein sequence ID" value="RMB18154.1"/>
    <property type="molecule type" value="Genomic_DNA"/>
</dbReference>
<name>A0A3M0D9P0_9EURY</name>
<reference evidence="3 4" key="1">
    <citation type="journal article" date="2015" name="Stand. Genomic Sci.">
        <title>Genomic Encyclopedia of Bacterial and Archaeal Type Strains, Phase III: the genomes of soil and plant-associated and newly described type strains.</title>
        <authorList>
            <person name="Whitman W.B."/>
            <person name="Woyke T."/>
            <person name="Klenk H.P."/>
            <person name="Zhou Y."/>
            <person name="Lilburn T.G."/>
            <person name="Beck B.J."/>
            <person name="De Vos P."/>
            <person name="Vandamme P."/>
            <person name="Eisen J.A."/>
            <person name="Garrity G."/>
            <person name="Hugenholtz P."/>
            <person name="Kyrpides N.C."/>
        </authorList>
    </citation>
    <scope>NUCLEOTIDE SEQUENCE [LARGE SCALE GENOMIC DNA]</scope>
    <source>
        <strain evidence="3 4">CGMCC 1.10124</strain>
    </source>
</reference>
<evidence type="ECO:0000256" key="1">
    <source>
        <dbReference type="SAM" id="Phobius"/>
    </source>
</evidence>
<feature type="transmembrane region" description="Helical" evidence="1">
    <location>
        <begin position="12"/>
        <end position="32"/>
    </location>
</feature>
<proteinExistence type="predicted"/>
<dbReference type="AlphaFoldDB" id="A0A3M0D9P0"/>
<reference evidence="3" key="3">
    <citation type="submission" date="2018-10" db="EMBL/GenBank/DDBJ databases">
        <authorList>
            <person name="Whitman W."/>
            <person name="Huntemann M."/>
            <person name="Clum A."/>
            <person name="Pillay M."/>
            <person name="Palaniappan K."/>
            <person name="Varghese N."/>
            <person name="Mikhailova N."/>
            <person name="Stamatis D."/>
            <person name="Reddy T."/>
            <person name="Daum C."/>
            <person name="Shapiro N."/>
            <person name="Ivanova N."/>
            <person name="Kyrpides N."/>
            <person name="Woyke T."/>
        </authorList>
    </citation>
    <scope>NUCLEOTIDE SEQUENCE</scope>
    <source>
        <strain evidence="3">CGMCC 1.10124</strain>
    </source>
</reference>
<accession>A0A3M0D9P0</accession>
<keyword evidence="1" id="KW-1133">Transmembrane helix</keyword>
<dbReference type="Proteomes" id="UP000282007">
    <property type="component" value="Chromosome"/>
</dbReference>
<evidence type="ECO:0000313" key="2">
    <source>
        <dbReference type="EMBL" id="AZH26381.1"/>
    </source>
</evidence>
<dbReference type="EMBL" id="CP034145">
    <property type="protein sequence ID" value="AZH26381.1"/>
    <property type="molecule type" value="Genomic_DNA"/>
</dbReference>
<dbReference type="GeneID" id="38472390"/>
<evidence type="ECO:0000313" key="3">
    <source>
        <dbReference type="EMBL" id="RMB18154.1"/>
    </source>
</evidence>
<dbReference type="RefSeq" id="WP_121920257.1">
    <property type="nucleotide sequence ID" value="NZ_CP034145.1"/>
</dbReference>
<evidence type="ECO:0000313" key="5">
    <source>
        <dbReference type="Proteomes" id="UP000282007"/>
    </source>
</evidence>
<organism evidence="3 4">
    <name type="scientific">Haloplanus aerogenes</name>
    <dbReference type="NCBI Taxonomy" id="660522"/>
    <lineage>
        <taxon>Archaea</taxon>
        <taxon>Methanobacteriati</taxon>
        <taxon>Methanobacteriota</taxon>
        <taxon>Stenosarchaea group</taxon>
        <taxon>Halobacteria</taxon>
        <taxon>Halobacteriales</taxon>
        <taxon>Haloferacaceae</taxon>
        <taxon>Haloplanus</taxon>
    </lineage>
</organism>
<sequence length="101" mass="10877">MMGDGKRAVVRRVVRESIAIAYVVAVLFAWSLSVTRPDIVSPTGVQQAALDTFFFLFAVAGGYLVFGKRALDAAVDSYQKLTMSTEKRNARIAAGDDTSGD</sequence>
<keyword evidence="5" id="KW-1185">Reference proteome</keyword>
<evidence type="ECO:0000313" key="4">
    <source>
        <dbReference type="Proteomes" id="UP000277326"/>
    </source>
</evidence>
<keyword evidence="1" id="KW-0472">Membrane</keyword>